<dbReference type="InParanoid" id="A0A420WDT3"/>
<dbReference type="Proteomes" id="UP000282211">
    <property type="component" value="Unassembled WGS sequence"/>
</dbReference>
<comment type="caution">
    <text evidence="1">The sequence shown here is derived from an EMBL/GenBank/DDBJ whole genome shotgun (WGS) entry which is preliminary data.</text>
</comment>
<dbReference type="EMBL" id="RBII01000002">
    <property type="protein sequence ID" value="RKQ69138.1"/>
    <property type="molecule type" value="Genomic_DNA"/>
</dbReference>
<sequence length="139" mass="16572">MKVTAAIIVLFSMLLSYIYIDIRSYNAEITCNYFRKYFYTQVSKPPHWKYLKKETFFRKYSPSFEKLSPYSPNGANDFTCAFSRAESDEKLFLWIRKQNHLINELNQSSFQFQDKILLVVVYSDGKNLDVIYKLNQLNE</sequence>
<gene>
    <name evidence="1" type="ORF">DES40_1924</name>
</gene>
<evidence type="ECO:0000313" key="2">
    <source>
        <dbReference type="Proteomes" id="UP000282211"/>
    </source>
</evidence>
<proteinExistence type="predicted"/>
<keyword evidence="2" id="KW-1185">Reference proteome</keyword>
<dbReference type="AlphaFoldDB" id="A0A420WDT3"/>
<dbReference type="RefSeq" id="WP_121101328.1">
    <property type="nucleotide sequence ID" value="NZ_RBII01000002.1"/>
</dbReference>
<protein>
    <submittedName>
        <fullName evidence="1">Uncharacterized protein</fullName>
    </submittedName>
</protein>
<accession>A0A420WDT3</accession>
<reference evidence="1 2" key="1">
    <citation type="submission" date="2018-10" db="EMBL/GenBank/DDBJ databases">
        <title>Genomic Encyclopedia of Type Strains, Phase IV (KMG-IV): sequencing the most valuable type-strain genomes for metagenomic binning, comparative biology and taxonomic classification.</title>
        <authorList>
            <person name="Goeker M."/>
        </authorList>
    </citation>
    <scope>NUCLEOTIDE SEQUENCE [LARGE SCALE GENOMIC DNA]</scope>
    <source>
        <strain evidence="1 2">DSM 22008</strain>
    </source>
</reference>
<name>A0A420WDT3_9PROT</name>
<evidence type="ECO:0000313" key="1">
    <source>
        <dbReference type="EMBL" id="RKQ69138.1"/>
    </source>
</evidence>
<organism evidence="1 2">
    <name type="scientific">Litorimonas taeanensis</name>
    <dbReference type="NCBI Taxonomy" id="568099"/>
    <lineage>
        <taxon>Bacteria</taxon>
        <taxon>Pseudomonadati</taxon>
        <taxon>Pseudomonadota</taxon>
        <taxon>Alphaproteobacteria</taxon>
        <taxon>Maricaulales</taxon>
        <taxon>Robiginitomaculaceae</taxon>
    </lineage>
</organism>